<dbReference type="RefSeq" id="WP_003349880.1">
    <property type="nucleotide sequence ID" value="NZ_JH414748.1"/>
</dbReference>
<name>G9QJX2_9BACI</name>
<sequence length="73" mass="8539">MFGIGKKRTKFGKWIDKKGIKQIELEEAANLGRATVSNMCNDKDYKPKFSTFAKLQKGLKKMGYNVEYHDFWM</sequence>
<dbReference type="Pfam" id="PF01381">
    <property type="entry name" value="HTH_3"/>
    <property type="match status" value="1"/>
</dbReference>
<dbReference type="InterPro" id="IPR010982">
    <property type="entry name" value="Lambda_DNA-bd_dom_sf"/>
</dbReference>
<keyword evidence="3" id="KW-1185">Reference proteome</keyword>
<dbReference type="SUPFAM" id="SSF47413">
    <property type="entry name" value="lambda repressor-like DNA-binding domains"/>
    <property type="match status" value="1"/>
</dbReference>
<protein>
    <recommendedName>
        <fullName evidence="1">HTH cro/C1-type domain-containing protein</fullName>
    </recommendedName>
</protein>
<dbReference type="Gene3D" id="1.10.260.40">
    <property type="entry name" value="lambda repressor-like DNA-binding domains"/>
    <property type="match status" value="1"/>
</dbReference>
<organism evidence="2 3">
    <name type="scientific">Bacillus smithii 7_3_47FAA</name>
    <dbReference type="NCBI Taxonomy" id="665952"/>
    <lineage>
        <taxon>Bacteria</taxon>
        <taxon>Bacillati</taxon>
        <taxon>Bacillota</taxon>
        <taxon>Bacilli</taxon>
        <taxon>Bacillales</taxon>
        <taxon>Bacillaceae</taxon>
        <taxon>Bacillus</taxon>
    </lineage>
</organism>
<feature type="domain" description="HTH cro/C1-type" evidence="1">
    <location>
        <begin position="16"/>
        <end position="59"/>
    </location>
</feature>
<dbReference type="InterPro" id="IPR001387">
    <property type="entry name" value="Cro/C1-type_HTH"/>
</dbReference>
<evidence type="ECO:0000259" key="1">
    <source>
        <dbReference type="Pfam" id="PF01381"/>
    </source>
</evidence>
<gene>
    <name evidence="2" type="ORF">HMPREF1015_01511</name>
</gene>
<dbReference type="CDD" id="cd00093">
    <property type="entry name" value="HTH_XRE"/>
    <property type="match status" value="1"/>
</dbReference>
<dbReference type="HOGENOM" id="CLU_198050_0_0_9"/>
<evidence type="ECO:0000313" key="2">
    <source>
        <dbReference type="EMBL" id="EHL78561.1"/>
    </source>
</evidence>
<dbReference type="GO" id="GO:0003677">
    <property type="term" value="F:DNA binding"/>
    <property type="evidence" value="ECO:0007669"/>
    <property type="project" value="InterPro"/>
</dbReference>
<evidence type="ECO:0000313" key="3">
    <source>
        <dbReference type="Proteomes" id="UP000011747"/>
    </source>
</evidence>
<dbReference type="Proteomes" id="UP000011747">
    <property type="component" value="Unassembled WGS sequence"/>
</dbReference>
<dbReference type="EMBL" id="ACWF01000065">
    <property type="protein sequence ID" value="EHL78561.1"/>
    <property type="molecule type" value="Genomic_DNA"/>
</dbReference>
<reference evidence="2 3" key="1">
    <citation type="submission" date="2011-09" db="EMBL/GenBank/DDBJ databases">
        <title>The Genome Sequence of Bacillus smithii 7_3_47FAA.</title>
        <authorList>
            <consortium name="The Broad Institute Genome Sequencing Platform"/>
            <person name="Earl A."/>
            <person name="Ward D."/>
            <person name="Feldgarden M."/>
            <person name="Gevers D."/>
            <person name="Daigneault M."/>
            <person name="Strauss J."/>
            <person name="Allen-Vercoe E."/>
            <person name="Young S.K."/>
            <person name="Zeng Q."/>
            <person name="Gargeya S."/>
            <person name="Fitzgerald M."/>
            <person name="Haas B."/>
            <person name="Abouelleil A."/>
            <person name="Alvarado L."/>
            <person name="Arachchi H.M."/>
            <person name="Berlin A."/>
            <person name="Brown A."/>
            <person name="Chapman S.B."/>
            <person name="Chen Z."/>
            <person name="Dunbar C."/>
            <person name="Freedman E."/>
            <person name="Gearin G."/>
            <person name="Goldberg J."/>
            <person name="Griggs A."/>
            <person name="Gujja S."/>
            <person name="Heiman D."/>
            <person name="Howarth C."/>
            <person name="Larson L."/>
            <person name="Lui A."/>
            <person name="MacDonald P.J.P."/>
            <person name="Montmayeur A."/>
            <person name="Murphy C."/>
            <person name="Neiman D."/>
            <person name="Pearson M."/>
            <person name="Priest M."/>
            <person name="Roberts A."/>
            <person name="Saif S."/>
            <person name="Shea T."/>
            <person name="Shenoy N."/>
            <person name="Sisk P."/>
            <person name="Stolte C."/>
            <person name="Sykes S."/>
            <person name="Wortman J."/>
            <person name="Nusbaum C."/>
            <person name="Birren B."/>
        </authorList>
    </citation>
    <scope>NUCLEOTIDE SEQUENCE [LARGE SCALE GENOMIC DNA]</scope>
    <source>
        <strain evidence="2 3">7_3_47FAA</strain>
    </source>
</reference>
<comment type="caution">
    <text evidence="2">The sequence shown here is derived from an EMBL/GenBank/DDBJ whole genome shotgun (WGS) entry which is preliminary data.</text>
</comment>
<dbReference type="PATRIC" id="fig|665952.3.peg.1296"/>
<proteinExistence type="predicted"/>
<dbReference type="AlphaFoldDB" id="G9QJX2"/>
<accession>G9QJX2</accession>